<evidence type="ECO:0000256" key="2">
    <source>
        <dbReference type="SAM" id="Phobius"/>
    </source>
</evidence>
<keyword evidence="5" id="KW-1185">Reference proteome</keyword>
<keyword evidence="3" id="KW-0732">Signal</keyword>
<dbReference type="EMBL" id="JACZDF010000007">
    <property type="protein sequence ID" value="MBD9700264.1"/>
    <property type="molecule type" value="Genomic_DNA"/>
</dbReference>
<feature type="signal peptide" evidence="3">
    <location>
        <begin position="1"/>
        <end position="28"/>
    </location>
</feature>
<sequence>MRRLAGAATSVVLAVLGLTGPGATGATAAPVSEPCAGVTLVVDLGDLPVGTDGRGSSVRCGTTTGRALDVLRSAGVALEGTAQLGLAFVCRVDGRPAADEAVTMPDGSRRTESCARTPPANAYWSLWTVGDDGTWRYATTGVGDTELVDGQAFALVYSVGRSEGRPPAVTPAQARAGELPAGWSIPSAAPVAEPGTGPDGTGTDVDGPGPAVVAGLGLLAALVVAVVVLRVRRARA</sequence>
<dbReference type="RefSeq" id="WP_192281523.1">
    <property type="nucleotide sequence ID" value="NZ_JACZDF010000007.1"/>
</dbReference>
<keyword evidence="2" id="KW-0472">Membrane</keyword>
<evidence type="ECO:0008006" key="6">
    <source>
        <dbReference type="Google" id="ProtNLM"/>
    </source>
</evidence>
<reference evidence="4 5" key="1">
    <citation type="submission" date="2020-09" db="EMBL/GenBank/DDBJ databases">
        <title>Flavimobilis rhizosphaerae sp. nov., isolated from rhizosphere soil of Spartina alterniflora.</title>
        <authorList>
            <person name="Hanqin C."/>
        </authorList>
    </citation>
    <scope>NUCLEOTIDE SEQUENCE [LARGE SCALE GENOMIC DNA]</scope>
    <source>
        <strain evidence="4 5">GY 10621</strain>
    </source>
</reference>
<name>A0ABR9DT02_9MICO</name>
<keyword evidence="2" id="KW-0812">Transmembrane</keyword>
<feature type="region of interest" description="Disordered" evidence="1">
    <location>
        <begin position="183"/>
        <end position="205"/>
    </location>
</feature>
<comment type="caution">
    <text evidence="4">The sequence shown here is derived from an EMBL/GenBank/DDBJ whole genome shotgun (WGS) entry which is preliminary data.</text>
</comment>
<evidence type="ECO:0000256" key="1">
    <source>
        <dbReference type="SAM" id="MobiDB-lite"/>
    </source>
</evidence>
<keyword evidence="2" id="KW-1133">Transmembrane helix</keyword>
<feature type="chain" id="PRO_5046619600" description="LPXTG-motif cell wall anchor domain-containing protein" evidence="3">
    <location>
        <begin position="29"/>
        <end position="236"/>
    </location>
</feature>
<evidence type="ECO:0000313" key="5">
    <source>
        <dbReference type="Proteomes" id="UP000642107"/>
    </source>
</evidence>
<protein>
    <recommendedName>
        <fullName evidence="6">LPXTG-motif cell wall anchor domain-containing protein</fullName>
    </recommendedName>
</protein>
<evidence type="ECO:0000313" key="4">
    <source>
        <dbReference type="EMBL" id="MBD9700264.1"/>
    </source>
</evidence>
<proteinExistence type="predicted"/>
<organism evidence="4 5">
    <name type="scientific">Flavimobilis rhizosphaerae</name>
    <dbReference type="NCBI Taxonomy" id="2775421"/>
    <lineage>
        <taxon>Bacteria</taxon>
        <taxon>Bacillati</taxon>
        <taxon>Actinomycetota</taxon>
        <taxon>Actinomycetes</taxon>
        <taxon>Micrococcales</taxon>
        <taxon>Jonesiaceae</taxon>
        <taxon>Flavimobilis</taxon>
    </lineage>
</organism>
<dbReference type="Proteomes" id="UP000642107">
    <property type="component" value="Unassembled WGS sequence"/>
</dbReference>
<feature type="transmembrane region" description="Helical" evidence="2">
    <location>
        <begin position="211"/>
        <end position="231"/>
    </location>
</feature>
<evidence type="ECO:0000256" key="3">
    <source>
        <dbReference type="SAM" id="SignalP"/>
    </source>
</evidence>
<gene>
    <name evidence="4" type="ORF">IGS67_12320</name>
</gene>
<accession>A0ABR9DT02</accession>